<dbReference type="AlphaFoldDB" id="A0A1H8JS36"/>
<gene>
    <name evidence="2" type="ORF">SAMN04489859_101876</name>
</gene>
<feature type="region of interest" description="Disordered" evidence="1">
    <location>
        <begin position="1"/>
        <end position="22"/>
    </location>
</feature>
<organism evidence="2 3">
    <name type="scientific">Paracoccus alcaliphilus</name>
    <dbReference type="NCBI Taxonomy" id="34002"/>
    <lineage>
        <taxon>Bacteria</taxon>
        <taxon>Pseudomonadati</taxon>
        <taxon>Pseudomonadota</taxon>
        <taxon>Alphaproteobacteria</taxon>
        <taxon>Rhodobacterales</taxon>
        <taxon>Paracoccaceae</taxon>
        <taxon>Paracoccus</taxon>
    </lineage>
</organism>
<dbReference type="Proteomes" id="UP000199054">
    <property type="component" value="Unassembled WGS sequence"/>
</dbReference>
<dbReference type="STRING" id="34002.SAMN04489859_101876"/>
<protein>
    <submittedName>
        <fullName evidence="2">Uncharacterized protein</fullName>
    </submittedName>
</protein>
<evidence type="ECO:0000256" key="1">
    <source>
        <dbReference type="SAM" id="MobiDB-lite"/>
    </source>
</evidence>
<sequence length="80" mass="8222">MPLDAVREGGQSDDPQARRPAGALTHFRRGARTESGHSAEVTATVTAAGRPGLIRSLHLQTAGQACAGKALSCFVTAIVP</sequence>
<keyword evidence="3" id="KW-1185">Reference proteome</keyword>
<reference evidence="2 3" key="1">
    <citation type="submission" date="2016-10" db="EMBL/GenBank/DDBJ databases">
        <authorList>
            <person name="de Groot N.N."/>
        </authorList>
    </citation>
    <scope>NUCLEOTIDE SEQUENCE [LARGE SCALE GENOMIC DNA]</scope>
    <source>
        <strain evidence="2 3">DSM 8512</strain>
    </source>
</reference>
<name>A0A1H8JS36_9RHOB</name>
<evidence type="ECO:0000313" key="3">
    <source>
        <dbReference type="Proteomes" id="UP000199054"/>
    </source>
</evidence>
<evidence type="ECO:0000313" key="2">
    <source>
        <dbReference type="EMBL" id="SEN83532.1"/>
    </source>
</evidence>
<proteinExistence type="predicted"/>
<dbReference type="EMBL" id="FODE01000018">
    <property type="protein sequence ID" value="SEN83532.1"/>
    <property type="molecule type" value="Genomic_DNA"/>
</dbReference>
<accession>A0A1H8JS36</accession>